<dbReference type="Gene3D" id="1.25.10.10">
    <property type="entry name" value="Leucine-rich Repeat Variant"/>
    <property type="match status" value="1"/>
</dbReference>
<dbReference type="EMBL" id="SMKU01000494">
    <property type="protein sequence ID" value="TDD63370.1"/>
    <property type="molecule type" value="Genomic_DNA"/>
</dbReference>
<dbReference type="RefSeq" id="WP_165975949.1">
    <property type="nucleotide sequence ID" value="NZ_SMKU01000494.1"/>
</dbReference>
<evidence type="ECO:0000313" key="3">
    <source>
        <dbReference type="Proteomes" id="UP000294513"/>
    </source>
</evidence>
<feature type="compositionally biased region" description="Low complexity" evidence="1">
    <location>
        <begin position="1"/>
        <end position="11"/>
    </location>
</feature>
<accession>A0A4R4ZXN9</accession>
<dbReference type="InterPro" id="IPR016024">
    <property type="entry name" value="ARM-type_fold"/>
</dbReference>
<protein>
    <submittedName>
        <fullName evidence="2">HEAT repeat domain-containing protein</fullName>
    </submittedName>
</protein>
<name>A0A4R4ZXN9_9ACTN</name>
<evidence type="ECO:0000256" key="1">
    <source>
        <dbReference type="SAM" id="MobiDB-lite"/>
    </source>
</evidence>
<dbReference type="Proteomes" id="UP000294513">
    <property type="component" value="Unassembled WGS sequence"/>
</dbReference>
<reference evidence="2 3" key="1">
    <citation type="submission" date="2019-03" db="EMBL/GenBank/DDBJ databases">
        <title>Draft genome sequences of novel Actinobacteria.</title>
        <authorList>
            <person name="Sahin N."/>
            <person name="Ay H."/>
            <person name="Saygin H."/>
        </authorList>
    </citation>
    <scope>NUCLEOTIDE SEQUENCE [LARGE SCALE GENOMIC DNA]</scope>
    <source>
        <strain evidence="2 3">H3C3</strain>
    </source>
</reference>
<feature type="non-terminal residue" evidence="2">
    <location>
        <position position="1"/>
    </location>
</feature>
<comment type="caution">
    <text evidence="2">The sequence shown here is derived from an EMBL/GenBank/DDBJ whole genome shotgun (WGS) entry which is preliminary data.</text>
</comment>
<feature type="region of interest" description="Disordered" evidence="1">
    <location>
        <begin position="1"/>
        <end position="26"/>
    </location>
</feature>
<keyword evidence="3" id="KW-1185">Reference proteome</keyword>
<evidence type="ECO:0000313" key="2">
    <source>
        <dbReference type="EMBL" id="TDD63370.1"/>
    </source>
</evidence>
<proteinExistence type="predicted"/>
<feature type="compositionally biased region" description="Basic and acidic residues" evidence="1">
    <location>
        <begin position="12"/>
        <end position="26"/>
    </location>
</feature>
<dbReference type="Pfam" id="PF13646">
    <property type="entry name" value="HEAT_2"/>
    <property type="match status" value="1"/>
</dbReference>
<gene>
    <name evidence="2" type="ORF">E1298_43820</name>
</gene>
<dbReference type="SUPFAM" id="SSF48371">
    <property type="entry name" value="ARM repeat"/>
    <property type="match status" value="1"/>
</dbReference>
<dbReference type="AlphaFoldDB" id="A0A4R4ZXN9"/>
<sequence>EARTPAPAARTPRPDDLDQPRSTAQRDRLLAMLDDPSPQRRETAARALLDWPEPATRHVLLRAYLDGRIELPVPMSGVPGKGERLVRLAGHLDAVELEPLVPALLSAWEHGDRSAGDALRRVAPDIVADALSGRLADRAWGLLDLLAGRPLLRTPALERTVQHLRAEGRDDLAGKLILVDGPLRDPGAAADDEAALSALREHRPGTVREPSRAELLKRAREGDPKEIRRALTALAEAPPDGEFTGLLAELIVHRETKVRLHAHRVSRRVLDRAAYLAQTTRLLDDPEPGVVRSAVRTLSHASHEPAIPGLVTLLAHAHRLVREAAAEGLVLIGAPAIPALRHAASRARPDRRQRYIAVLRKITG</sequence>
<dbReference type="InterPro" id="IPR011989">
    <property type="entry name" value="ARM-like"/>
</dbReference>
<organism evidence="2 3">
    <name type="scientific">Actinomadura rubrisoli</name>
    <dbReference type="NCBI Taxonomy" id="2530368"/>
    <lineage>
        <taxon>Bacteria</taxon>
        <taxon>Bacillati</taxon>
        <taxon>Actinomycetota</taxon>
        <taxon>Actinomycetes</taxon>
        <taxon>Streptosporangiales</taxon>
        <taxon>Thermomonosporaceae</taxon>
        <taxon>Actinomadura</taxon>
    </lineage>
</organism>